<dbReference type="EC" id="2.4.1.187" evidence="3"/>
<dbReference type="InterPro" id="IPR004629">
    <property type="entry name" value="WecG_TagA_CpsF"/>
</dbReference>
<evidence type="ECO:0000256" key="2">
    <source>
        <dbReference type="ARBA" id="ARBA00022679"/>
    </source>
</evidence>
<dbReference type="PANTHER" id="PTHR34136:SF1">
    <property type="entry name" value="UDP-N-ACETYL-D-MANNOSAMINURONIC ACID TRANSFERASE"/>
    <property type="match status" value="1"/>
</dbReference>
<comment type="caution">
    <text evidence="3">The sequence shown here is derived from an EMBL/GenBank/DDBJ whole genome shotgun (WGS) entry which is preliminary data.</text>
</comment>
<gene>
    <name evidence="3" type="primary">tagA_3</name>
    <name evidence="3" type="ORF">SDC9_50039</name>
</gene>
<dbReference type="GO" id="GO:0047244">
    <property type="term" value="F:N-acetylglucosaminyldiphosphoundecaprenol N-acetyl-beta-D-mannosaminyltransferase activity"/>
    <property type="evidence" value="ECO:0007669"/>
    <property type="project" value="UniProtKB-EC"/>
</dbReference>
<dbReference type="Pfam" id="PF03808">
    <property type="entry name" value="Glyco_tran_WecG"/>
    <property type="match status" value="1"/>
</dbReference>
<evidence type="ECO:0000256" key="1">
    <source>
        <dbReference type="ARBA" id="ARBA00022676"/>
    </source>
</evidence>
<organism evidence="3">
    <name type="scientific">bioreactor metagenome</name>
    <dbReference type="NCBI Taxonomy" id="1076179"/>
    <lineage>
        <taxon>unclassified sequences</taxon>
        <taxon>metagenomes</taxon>
        <taxon>ecological metagenomes</taxon>
    </lineage>
</organism>
<dbReference type="AlphaFoldDB" id="A0A644WJ17"/>
<dbReference type="CDD" id="cd06533">
    <property type="entry name" value="Glyco_transf_WecG_TagA"/>
    <property type="match status" value="1"/>
</dbReference>
<sequence>MKKSEKENIQIWGVKFSIWNLNIFVQRINEKIKHNSFPTHITGVNPETVVHASRNETIRRAILESDYVNIDNALIVLVLRVLGYKIPERVATPDLFEALLKLASDERYRVFILGAKESVLQTAIQNIKNDYPYLEIEGQDGYYSREKENEVIKKINLFAPDMLFIALPSPEKESFILKYKKEIKARLFLGVGGAIDCRAGVVKRPPQVLRNSGFEGIIRSFQNPLNYGKRYLTFYPAFFKIVIKSLFNKNNK</sequence>
<reference evidence="3" key="1">
    <citation type="submission" date="2019-08" db="EMBL/GenBank/DDBJ databases">
        <authorList>
            <person name="Kucharzyk K."/>
            <person name="Murdoch R.W."/>
            <person name="Higgins S."/>
            <person name="Loffler F."/>
        </authorList>
    </citation>
    <scope>NUCLEOTIDE SEQUENCE</scope>
</reference>
<protein>
    <submittedName>
        <fullName evidence="3">N-acetylglucosaminyldiphosphoundecaprenol N-acetyl-beta-D-mannosaminyltransferase</fullName>
        <ecNumber evidence="3">2.4.1.187</ecNumber>
    </submittedName>
</protein>
<dbReference type="NCBIfam" id="TIGR00696">
    <property type="entry name" value="wecG_tagA_cpsF"/>
    <property type="match status" value="1"/>
</dbReference>
<evidence type="ECO:0000313" key="3">
    <source>
        <dbReference type="EMBL" id="MPM03772.1"/>
    </source>
</evidence>
<keyword evidence="2 3" id="KW-0808">Transferase</keyword>
<name>A0A644WJ17_9ZZZZ</name>
<accession>A0A644WJ17</accession>
<proteinExistence type="predicted"/>
<dbReference type="PANTHER" id="PTHR34136">
    <property type="match status" value="1"/>
</dbReference>
<dbReference type="EMBL" id="VSSQ01000980">
    <property type="protein sequence ID" value="MPM03772.1"/>
    <property type="molecule type" value="Genomic_DNA"/>
</dbReference>
<keyword evidence="1 3" id="KW-0328">Glycosyltransferase</keyword>